<organism evidence="11 12">
    <name type="scientific">Chlorella ohadii</name>
    <dbReference type="NCBI Taxonomy" id="2649997"/>
    <lineage>
        <taxon>Eukaryota</taxon>
        <taxon>Viridiplantae</taxon>
        <taxon>Chlorophyta</taxon>
        <taxon>core chlorophytes</taxon>
        <taxon>Trebouxiophyceae</taxon>
        <taxon>Chlorellales</taxon>
        <taxon>Chlorellaceae</taxon>
        <taxon>Chlorella clade</taxon>
        <taxon>Chlorella</taxon>
    </lineage>
</organism>
<evidence type="ECO:0000256" key="2">
    <source>
        <dbReference type="ARBA" id="ARBA00005462"/>
    </source>
</evidence>
<dbReference type="GO" id="GO:0005774">
    <property type="term" value="C:vacuolar membrane"/>
    <property type="evidence" value="ECO:0007669"/>
    <property type="project" value="UniProtKB-SubCell"/>
</dbReference>
<evidence type="ECO:0000256" key="6">
    <source>
        <dbReference type="ARBA" id="ARBA00023288"/>
    </source>
</evidence>
<dbReference type="PANTHER" id="PTHR47249">
    <property type="entry name" value="VACUOLAR PROTEIN 8"/>
    <property type="match status" value="1"/>
</dbReference>
<dbReference type="GO" id="GO:0071562">
    <property type="term" value="P:nucleus-vacuole junction assembly"/>
    <property type="evidence" value="ECO:0007669"/>
    <property type="project" value="InterPro"/>
</dbReference>
<name>A0AAD5H2D9_9CHLO</name>
<keyword evidence="5" id="KW-0472">Membrane</keyword>
<dbReference type="InterPro" id="IPR045156">
    <property type="entry name" value="Vac8"/>
</dbReference>
<keyword evidence="6" id="KW-0449">Lipoprotein</keyword>
<reference evidence="11" key="1">
    <citation type="submission" date="2020-11" db="EMBL/GenBank/DDBJ databases">
        <title>Chlorella ohadii genome sequencing and assembly.</title>
        <authorList>
            <person name="Murik O."/>
            <person name="Treves H."/>
            <person name="Kedem I."/>
            <person name="Shotland Y."/>
            <person name="Kaplan A."/>
        </authorList>
    </citation>
    <scope>NUCLEOTIDE SEQUENCE</scope>
    <source>
        <strain evidence="11">1</strain>
    </source>
</reference>
<evidence type="ECO:0000256" key="9">
    <source>
        <dbReference type="SAM" id="MobiDB-lite"/>
    </source>
</evidence>
<dbReference type="Gene3D" id="1.25.10.10">
    <property type="entry name" value="Leucine-rich Repeat Variant"/>
    <property type="match status" value="2"/>
</dbReference>
<keyword evidence="4" id="KW-0677">Repeat</keyword>
<dbReference type="InterPro" id="IPR016024">
    <property type="entry name" value="ARM-type_fold"/>
</dbReference>
<feature type="domain" description="U-box" evidence="10">
    <location>
        <begin position="212"/>
        <end position="378"/>
    </location>
</feature>
<dbReference type="InterPro" id="IPR058678">
    <property type="entry name" value="ARM_PUB"/>
</dbReference>
<keyword evidence="3" id="KW-0926">Vacuole</keyword>
<dbReference type="PROSITE" id="PS50176">
    <property type="entry name" value="ARM_REPEAT"/>
    <property type="match status" value="3"/>
</dbReference>
<evidence type="ECO:0000256" key="7">
    <source>
        <dbReference type="ARBA" id="ARBA00026209"/>
    </source>
</evidence>
<feature type="region of interest" description="Disordered" evidence="9">
    <location>
        <begin position="376"/>
        <end position="398"/>
    </location>
</feature>
<dbReference type="Pfam" id="PF00514">
    <property type="entry name" value="Arm"/>
    <property type="match status" value="1"/>
</dbReference>
<dbReference type="Proteomes" id="UP001205105">
    <property type="component" value="Unassembled WGS sequence"/>
</dbReference>
<dbReference type="InterPro" id="IPR011989">
    <property type="entry name" value="ARM-like"/>
</dbReference>
<feature type="repeat" description="ARM" evidence="8">
    <location>
        <begin position="89"/>
        <end position="132"/>
    </location>
</feature>
<gene>
    <name evidence="11" type="ORF">COHA_004689</name>
</gene>
<dbReference type="EMBL" id="JADXDR010000061">
    <property type="protein sequence ID" value="KAI7841669.1"/>
    <property type="molecule type" value="Genomic_DNA"/>
</dbReference>
<dbReference type="PANTHER" id="PTHR47249:SF1">
    <property type="entry name" value="VACUOLAR PROTEIN 8"/>
    <property type="match status" value="1"/>
</dbReference>
<comment type="caution">
    <text evidence="11">The sequence shown here is derived from an EMBL/GenBank/DDBJ whole genome shotgun (WGS) entry which is preliminary data.</text>
</comment>
<evidence type="ECO:0000313" key="12">
    <source>
        <dbReference type="Proteomes" id="UP001205105"/>
    </source>
</evidence>
<accession>A0AAD5H2D9</accession>
<evidence type="ECO:0000256" key="8">
    <source>
        <dbReference type="PROSITE-ProRule" id="PRU00259"/>
    </source>
</evidence>
<keyword evidence="12" id="KW-1185">Reference proteome</keyword>
<dbReference type="InterPro" id="IPR000225">
    <property type="entry name" value="Armadillo"/>
</dbReference>
<sequence>MLSQTDILALFQQLRGRSKEAQKSAAARLVTLALEAGGPTAILRAGADLPLLLARVNNGRTSNVRYWALHTLTKLTVPEEGRPAVAAAGAIPAVVDVLLNSSEQDMLLTAAGLLRNLAHDTDTWVPAMQDAGAFETLTHVLRRTSDSGVLQQVGSALCNATAFNLSPIKAAAAAACIAAGAHTQLLRHLSSGSLGAEAKDALAAATRALCNHVAGKAAVVEAGGLDVLARCLKDSSAGVQMEAAAAFVNLARGSEQYSSAVAAHPQALPALALLLHSSEAEVQATALAAFSNITWNSPSSSSALVASGALTGMVHVLQHSSDPEQLIDAAEQLAVLAARAQNARDAAVAAGAVAALQHLLSSTNSSICSAAAEALENLDAGEGGDEQEPPAKRSRRRR</sequence>
<feature type="repeat" description="ARM" evidence="8">
    <location>
        <begin position="266"/>
        <end position="308"/>
    </location>
</feature>
<evidence type="ECO:0000256" key="3">
    <source>
        <dbReference type="ARBA" id="ARBA00022554"/>
    </source>
</evidence>
<dbReference type="SMART" id="SM00185">
    <property type="entry name" value="ARM"/>
    <property type="match status" value="5"/>
</dbReference>
<evidence type="ECO:0000313" key="11">
    <source>
        <dbReference type="EMBL" id="KAI7841669.1"/>
    </source>
</evidence>
<comment type="subcellular location">
    <subcellularLocation>
        <location evidence="1">Vacuole membrane</location>
        <topology evidence="1">Lipid-anchor</topology>
    </subcellularLocation>
</comment>
<evidence type="ECO:0000256" key="1">
    <source>
        <dbReference type="ARBA" id="ARBA00004592"/>
    </source>
</evidence>
<dbReference type="GO" id="GO:0043495">
    <property type="term" value="F:protein-membrane adaptor activity"/>
    <property type="evidence" value="ECO:0007669"/>
    <property type="project" value="InterPro"/>
</dbReference>
<comment type="similarity">
    <text evidence="2">Belongs to the beta-catenin family.</text>
</comment>
<dbReference type="AlphaFoldDB" id="A0AAD5H2D9"/>
<evidence type="ECO:0000256" key="4">
    <source>
        <dbReference type="ARBA" id="ARBA00022737"/>
    </source>
</evidence>
<evidence type="ECO:0000259" key="10">
    <source>
        <dbReference type="Pfam" id="PF25598"/>
    </source>
</evidence>
<protein>
    <recommendedName>
        <fullName evidence="7">Vacuolar protein 8</fullName>
    </recommendedName>
</protein>
<dbReference type="Pfam" id="PF25598">
    <property type="entry name" value="ARM_PUB"/>
    <property type="match status" value="1"/>
</dbReference>
<evidence type="ECO:0000256" key="5">
    <source>
        <dbReference type="ARBA" id="ARBA00023136"/>
    </source>
</evidence>
<proteinExistence type="inferred from homology"/>
<feature type="repeat" description="ARM" evidence="8">
    <location>
        <begin position="351"/>
        <end position="378"/>
    </location>
</feature>
<dbReference type="SUPFAM" id="SSF48371">
    <property type="entry name" value="ARM repeat"/>
    <property type="match status" value="1"/>
</dbReference>